<protein>
    <submittedName>
        <fullName evidence="2">Uncharacterized protein</fullName>
    </submittedName>
</protein>
<dbReference type="Proteomes" id="UP001143509">
    <property type="component" value="Unassembled WGS sequence"/>
</dbReference>
<feature type="transmembrane region" description="Helical" evidence="1">
    <location>
        <begin position="177"/>
        <end position="198"/>
    </location>
</feature>
<feature type="transmembrane region" description="Helical" evidence="1">
    <location>
        <begin position="204"/>
        <end position="224"/>
    </location>
</feature>
<feature type="transmembrane region" description="Helical" evidence="1">
    <location>
        <begin position="103"/>
        <end position="121"/>
    </location>
</feature>
<dbReference type="RefSeq" id="WP_271164360.1">
    <property type="nucleotide sequence ID" value="NZ_BSFD01000002.1"/>
</dbReference>
<name>A0ABQ5T5S2_9CAUL</name>
<reference evidence="2" key="1">
    <citation type="journal article" date="2014" name="Int. J. Syst. Evol. Microbiol.">
        <title>Complete genome of a new Firmicutes species belonging to the dominant human colonic microbiota ('Ruminococcus bicirculans') reveals two chromosomes and a selective capacity to utilize plant glucans.</title>
        <authorList>
            <consortium name="NISC Comparative Sequencing Program"/>
            <person name="Wegmann U."/>
            <person name="Louis P."/>
            <person name="Goesmann A."/>
            <person name="Henrissat B."/>
            <person name="Duncan S.H."/>
            <person name="Flint H.J."/>
        </authorList>
    </citation>
    <scope>NUCLEOTIDE SEQUENCE</scope>
    <source>
        <strain evidence="2">VKM B-1499</strain>
    </source>
</reference>
<keyword evidence="1" id="KW-1133">Transmembrane helix</keyword>
<reference evidence="2" key="2">
    <citation type="submission" date="2023-01" db="EMBL/GenBank/DDBJ databases">
        <authorList>
            <person name="Sun Q."/>
            <person name="Evtushenko L."/>
        </authorList>
    </citation>
    <scope>NUCLEOTIDE SEQUENCE</scope>
    <source>
        <strain evidence="2">VKM B-1499</strain>
    </source>
</reference>
<keyword evidence="3" id="KW-1185">Reference proteome</keyword>
<organism evidence="2 3">
    <name type="scientific">Brevundimonas intermedia</name>
    <dbReference type="NCBI Taxonomy" id="74315"/>
    <lineage>
        <taxon>Bacteria</taxon>
        <taxon>Pseudomonadati</taxon>
        <taxon>Pseudomonadota</taxon>
        <taxon>Alphaproteobacteria</taxon>
        <taxon>Caulobacterales</taxon>
        <taxon>Caulobacteraceae</taxon>
        <taxon>Brevundimonas</taxon>
    </lineage>
</organism>
<keyword evidence="1" id="KW-0812">Transmembrane</keyword>
<evidence type="ECO:0000313" key="3">
    <source>
        <dbReference type="Proteomes" id="UP001143509"/>
    </source>
</evidence>
<evidence type="ECO:0000313" key="2">
    <source>
        <dbReference type="EMBL" id="GLK48112.1"/>
    </source>
</evidence>
<comment type="caution">
    <text evidence="2">The sequence shown here is derived from an EMBL/GenBank/DDBJ whole genome shotgun (WGS) entry which is preliminary data.</text>
</comment>
<evidence type="ECO:0000256" key="1">
    <source>
        <dbReference type="SAM" id="Phobius"/>
    </source>
</evidence>
<feature type="transmembrane region" description="Helical" evidence="1">
    <location>
        <begin position="133"/>
        <end position="156"/>
    </location>
</feature>
<accession>A0ABQ5T5S2</accession>
<feature type="transmembrane region" description="Helical" evidence="1">
    <location>
        <begin position="52"/>
        <end position="74"/>
    </location>
</feature>
<proteinExistence type="predicted"/>
<feature type="transmembrane region" description="Helical" evidence="1">
    <location>
        <begin position="20"/>
        <end position="46"/>
    </location>
</feature>
<keyword evidence="1" id="KW-0472">Membrane</keyword>
<sequence>MSNSDDQAIQRAKLERNRCWWTALALAAVGAAAMVGGGGFAIVSGVEGDQATAAGVAAGVGFGLTLIGAIWAWISRPGQPIDVAGSGEGARRDKLERARTQQLVMLPVVLLLFMAQAHRAMERILGGDHNLGAYVQVLLPVLYGWLIPLVVMGWDAHTRKHRRFLEDELTQLMRAKSMILAFIVLMSGITLALGLGLWRAQYGIMALPYVLAIGGASAGLRFAWLDREAGRDGE</sequence>
<dbReference type="EMBL" id="BSFD01000002">
    <property type="protein sequence ID" value="GLK48112.1"/>
    <property type="molecule type" value="Genomic_DNA"/>
</dbReference>
<gene>
    <name evidence="2" type="ORF">GCM10017620_10850</name>
</gene>